<proteinExistence type="predicted"/>
<sequence>MWAGKRGDRWEWGTKGPLGLAIMRRRLLCGDEDWERSRQHMDHHLNWDPGTAAPQKEDDVSLFRSHRPCSPDRAPRTRHRSHQSPRTASGSRHAPRSFFPLHLHGPRGVRAVLPAPTIQAAVLGCLWLREPDAAGSRCDGRVGRHAHQPAHLRCIFTACIAHLHTQAPPPQSGHRRPPAASPAPHSLIPASQTSTLPRTPLRTTSIPLSSYMIALHARCTHPRTPRRLARPARGTACSHAGVFLG</sequence>
<accession>A0ACB8RSN4</accession>
<evidence type="ECO:0000313" key="2">
    <source>
        <dbReference type="Proteomes" id="UP000814033"/>
    </source>
</evidence>
<reference evidence="1" key="1">
    <citation type="submission" date="2021-02" db="EMBL/GenBank/DDBJ databases">
        <authorList>
            <consortium name="DOE Joint Genome Institute"/>
            <person name="Ahrendt S."/>
            <person name="Looney B.P."/>
            <person name="Miyauchi S."/>
            <person name="Morin E."/>
            <person name="Drula E."/>
            <person name="Courty P.E."/>
            <person name="Chicoki N."/>
            <person name="Fauchery L."/>
            <person name="Kohler A."/>
            <person name="Kuo A."/>
            <person name="Labutti K."/>
            <person name="Pangilinan J."/>
            <person name="Lipzen A."/>
            <person name="Riley R."/>
            <person name="Andreopoulos W."/>
            <person name="He G."/>
            <person name="Johnson J."/>
            <person name="Barry K.W."/>
            <person name="Grigoriev I.V."/>
            <person name="Nagy L."/>
            <person name="Hibbett D."/>
            <person name="Henrissat B."/>
            <person name="Matheny P.B."/>
            <person name="Labbe J."/>
            <person name="Martin F."/>
        </authorList>
    </citation>
    <scope>NUCLEOTIDE SEQUENCE</scope>
    <source>
        <strain evidence="1">FP105234-sp</strain>
    </source>
</reference>
<keyword evidence="2" id="KW-1185">Reference proteome</keyword>
<protein>
    <submittedName>
        <fullName evidence="1">Uncharacterized protein</fullName>
    </submittedName>
</protein>
<organism evidence="1 2">
    <name type="scientific">Auriscalpium vulgare</name>
    <dbReference type="NCBI Taxonomy" id="40419"/>
    <lineage>
        <taxon>Eukaryota</taxon>
        <taxon>Fungi</taxon>
        <taxon>Dikarya</taxon>
        <taxon>Basidiomycota</taxon>
        <taxon>Agaricomycotina</taxon>
        <taxon>Agaricomycetes</taxon>
        <taxon>Russulales</taxon>
        <taxon>Auriscalpiaceae</taxon>
        <taxon>Auriscalpium</taxon>
    </lineage>
</organism>
<dbReference type="Proteomes" id="UP000814033">
    <property type="component" value="Unassembled WGS sequence"/>
</dbReference>
<evidence type="ECO:0000313" key="1">
    <source>
        <dbReference type="EMBL" id="KAI0047133.1"/>
    </source>
</evidence>
<reference evidence="1" key="2">
    <citation type="journal article" date="2022" name="New Phytol.">
        <title>Evolutionary transition to the ectomycorrhizal habit in the genomes of a hyperdiverse lineage of mushroom-forming fungi.</title>
        <authorList>
            <person name="Looney B."/>
            <person name="Miyauchi S."/>
            <person name="Morin E."/>
            <person name="Drula E."/>
            <person name="Courty P.E."/>
            <person name="Kohler A."/>
            <person name="Kuo A."/>
            <person name="LaButti K."/>
            <person name="Pangilinan J."/>
            <person name="Lipzen A."/>
            <person name="Riley R."/>
            <person name="Andreopoulos W."/>
            <person name="He G."/>
            <person name="Johnson J."/>
            <person name="Nolan M."/>
            <person name="Tritt A."/>
            <person name="Barry K.W."/>
            <person name="Grigoriev I.V."/>
            <person name="Nagy L.G."/>
            <person name="Hibbett D."/>
            <person name="Henrissat B."/>
            <person name="Matheny P.B."/>
            <person name="Labbe J."/>
            <person name="Martin F.M."/>
        </authorList>
    </citation>
    <scope>NUCLEOTIDE SEQUENCE</scope>
    <source>
        <strain evidence="1">FP105234-sp</strain>
    </source>
</reference>
<comment type="caution">
    <text evidence="1">The sequence shown here is derived from an EMBL/GenBank/DDBJ whole genome shotgun (WGS) entry which is preliminary data.</text>
</comment>
<dbReference type="EMBL" id="MU275910">
    <property type="protein sequence ID" value="KAI0047133.1"/>
    <property type="molecule type" value="Genomic_DNA"/>
</dbReference>
<gene>
    <name evidence="1" type="ORF">FA95DRAFT_1281192</name>
</gene>
<name>A0ACB8RSN4_9AGAM</name>